<proteinExistence type="predicted"/>
<dbReference type="STRING" id="1789004.FEMY_12650"/>
<comment type="caution">
    <text evidence="1">The sequence shown here is derived from an EMBL/GenBank/DDBJ whole genome shotgun (WGS) entry which is preliminary data.</text>
</comment>
<sequence>MGRRKKNIKAVQETFGSMWGRIEEKIRVPLTEPIFCQRIATSHDVGVHLGVF</sequence>
<name>A0A149VYA4_9PROT</name>
<evidence type="ECO:0000313" key="1">
    <source>
        <dbReference type="EMBL" id="KXW58200.1"/>
    </source>
</evidence>
<dbReference type="EMBL" id="LRRD01000021">
    <property type="protein sequence ID" value="KXW58200.1"/>
    <property type="molecule type" value="Genomic_DNA"/>
</dbReference>
<keyword evidence="2" id="KW-1185">Reference proteome</keyword>
<protein>
    <submittedName>
        <fullName evidence="1">Uncharacterized protein</fullName>
    </submittedName>
</protein>
<dbReference type="PATRIC" id="fig|1789004.3.peg.1285"/>
<dbReference type="AlphaFoldDB" id="A0A149VYA4"/>
<dbReference type="Proteomes" id="UP000075653">
    <property type="component" value="Unassembled WGS sequence"/>
</dbReference>
<organism evidence="1 2">
    <name type="scientific">Ferrovum myxofaciens</name>
    <dbReference type="NCBI Taxonomy" id="416213"/>
    <lineage>
        <taxon>Bacteria</taxon>
        <taxon>Pseudomonadati</taxon>
        <taxon>Pseudomonadota</taxon>
        <taxon>Betaproteobacteria</taxon>
        <taxon>Ferrovales</taxon>
        <taxon>Ferrovaceae</taxon>
        <taxon>Ferrovum</taxon>
    </lineage>
</organism>
<evidence type="ECO:0000313" key="2">
    <source>
        <dbReference type="Proteomes" id="UP000075653"/>
    </source>
</evidence>
<accession>A0A149VYA4</accession>
<gene>
    <name evidence="1" type="ORF">FEMY_12650</name>
</gene>
<reference evidence="1 2" key="1">
    <citation type="submission" date="2016-01" db="EMBL/GenBank/DDBJ databases">
        <title>Genome sequence of the acidophilic iron oxidising Ferrovum strain Z-31.</title>
        <authorList>
            <person name="Poehlein A."/>
            <person name="Ullrich S.R."/>
            <person name="Schloemann M."/>
            <person name="Muehling M."/>
            <person name="Daniel R."/>
        </authorList>
    </citation>
    <scope>NUCLEOTIDE SEQUENCE [LARGE SCALE GENOMIC DNA]</scope>
    <source>
        <strain evidence="1 2">Z-31</strain>
    </source>
</reference>